<dbReference type="InterPro" id="IPR023614">
    <property type="entry name" value="Porin_dom_sf"/>
</dbReference>
<accession>A0A1I0G5C2</accession>
<dbReference type="PRINTS" id="PR00182">
    <property type="entry name" value="ECOLNEIPORIN"/>
</dbReference>
<evidence type="ECO:0000256" key="4">
    <source>
        <dbReference type="ARBA" id="ARBA00023136"/>
    </source>
</evidence>
<evidence type="ECO:0000256" key="3">
    <source>
        <dbReference type="ARBA" id="ARBA00022729"/>
    </source>
</evidence>
<evidence type="ECO:0000256" key="2">
    <source>
        <dbReference type="ARBA" id="ARBA00007539"/>
    </source>
</evidence>
<sequence>MKKRKILAIIVSSLLVANSSLAAEIYNKNGNKINLIGQVSAIYTFKEDKTPMYDWSKDRVNQVGAGKVDNDDSSFARFGFTGETQVNSVLTGYATFVHNFTADGTDEDKTRLAFVGLNYDKMGSLDFGRNYGVVTTVRNFTDASDFDDLVGQGLTATSASDVGMLDRASSLATYTNKDAFGVVDGLDLYLQYQAKNTEENSKLSKKNGDGIGLTTTYEHDATGLGFGATYSKHNRVDAQKTDNTGDNAEIWAIASKYQKEIGDNSLYAAVSWAETNNLVAANNVYLDSNCATACLPINNVADKTKGFEAIVKYTIELGNQSSITPQVAYNQTRGYNLNVVESTNGVRHNAQTKADLTKFLVLGAGYQFNTHFDTSIGYRINLVDEKATYTQQAGVEIDDRLEMRVTYSF</sequence>
<organism evidence="6 7">
    <name type="scientific">Thorsellia anophelis DSM 18579</name>
    <dbReference type="NCBI Taxonomy" id="1123402"/>
    <lineage>
        <taxon>Bacteria</taxon>
        <taxon>Pseudomonadati</taxon>
        <taxon>Pseudomonadota</taxon>
        <taxon>Gammaproteobacteria</taxon>
        <taxon>Enterobacterales</taxon>
        <taxon>Thorselliaceae</taxon>
        <taxon>Thorsellia</taxon>
    </lineage>
</organism>
<dbReference type="PRINTS" id="PR00183">
    <property type="entry name" value="ECOLIPORIN"/>
</dbReference>
<dbReference type="GO" id="GO:0015288">
    <property type="term" value="F:porin activity"/>
    <property type="evidence" value="ECO:0007669"/>
    <property type="project" value="InterPro"/>
</dbReference>
<dbReference type="Proteomes" id="UP000242642">
    <property type="component" value="Unassembled WGS sequence"/>
</dbReference>
<dbReference type="InterPro" id="IPR050298">
    <property type="entry name" value="Gram-neg_bact_OMP"/>
</dbReference>
<dbReference type="InterPro" id="IPR001702">
    <property type="entry name" value="Porin_Gram-ve"/>
</dbReference>
<feature type="signal peptide" evidence="5">
    <location>
        <begin position="1"/>
        <end position="22"/>
    </location>
</feature>
<dbReference type="GO" id="GO:0034220">
    <property type="term" value="P:monoatomic ion transmembrane transport"/>
    <property type="evidence" value="ECO:0007669"/>
    <property type="project" value="InterPro"/>
</dbReference>
<dbReference type="AlphaFoldDB" id="A0A1I0G5C2"/>
<evidence type="ECO:0000313" key="7">
    <source>
        <dbReference type="Proteomes" id="UP000242642"/>
    </source>
</evidence>
<evidence type="ECO:0000256" key="1">
    <source>
        <dbReference type="ARBA" id="ARBA00004571"/>
    </source>
</evidence>
<feature type="chain" id="PRO_5017373661" evidence="5">
    <location>
        <begin position="23"/>
        <end position="409"/>
    </location>
</feature>
<comment type="subcellular location">
    <subcellularLocation>
        <location evidence="1">Cell outer membrane</location>
        <topology evidence="1">Multi-pass membrane protein</topology>
    </subcellularLocation>
</comment>
<gene>
    <name evidence="6" type="ORF">SAMN02583745_02973</name>
</gene>
<dbReference type="Gene3D" id="2.40.160.10">
    <property type="entry name" value="Porin"/>
    <property type="match status" value="1"/>
</dbReference>
<dbReference type="OrthoDB" id="7055111at2"/>
<dbReference type="EMBL" id="FOHV01000059">
    <property type="protein sequence ID" value="SET65120.1"/>
    <property type="molecule type" value="Genomic_DNA"/>
</dbReference>
<dbReference type="SUPFAM" id="SSF56935">
    <property type="entry name" value="Porins"/>
    <property type="match status" value="1"/>
</dbReference>
<evidence type="ECO:0000313" key="6">
    <source>
        <dbReference type="EMBL" id="SET65120.1"/>
    </source>
</evidence>
<dbReference type="InterPro" id="IPR001897">
    <property type="entry name" value="Porin_gammaproteobac"/>
</dbReference>
<protein>
    <submittedName>
        <fullName evidence="6">Outer membrane pore protein F</fullName>
    </submittedName>
</protein>
<dbReference type="PANTHER" id="PTHR34501:SF2">
    <property type="entry name" value="OUTER MEMBRANE PORIN F-RELATED"/>
    <property type="match status" value="1"/>
</dbReference>
<evidence type="ECO:0000256" key="5">
    <source>
        <dbReference type="SAM" id="SignalP"/>
    </source>
</evidence>
<keyword evidence="3 5" id="KW-0732">Signal</keyword>
<reference evidence="7" key="1">
    <citation type="submission" date="2016-10" db="EMBL/GenBank/DDBJ databases">
        <authorList>
            <person name="Varghese N."/>
            <person name="Submissions S."/>
        </authorList>
    </citation>
    <scope>NUCLEOTIDE SEQUENCE [LARGE SCALE GENOMIC DNA]</scope>
    <source>
        <strain evidence="7">DSM 18579</strain>
    </source>
</reference>
<name>A0A1I0G5C2_9GAMM</name>
<dbReference type="STRING" id="1123402.SAMN02583745_02973"/>
<dbReference type="PANTHER" id="PTHR34501">
    <property type="entry name" value="PROTEIN YDDL-RELATED"/>
    <property type="match status" value="1"/>
</dbReference>
<dbReference type="GO" id="GO:0009279">
    <property type="term" value="C:cell outer membrane"/>
    <property type="evidence" value="ECO:0007669"/>
    <property type="project" value="UniProtKB-SubCell"/>
</dbReference>
<dbReference type="CDD" id="cd00342">
    <property type="entry name" value="gram_neg_porins"/>
    <property type="match status" value="1"/>
</dbReference>
<dbReference type="InterPro" id="IPR033900">
    <property type="entry name" value="Gram_neg_porin_domain"/>
</dbReference>
<comment type="similarity">
    <text evidence="2">Belongs to the Gram-negative porin family.</text>
</comment>
<proteinExistence type="inferred from homology"/>
<dbReference type="RefSeq" id="WP_093322765.1">
    <property type="nucleotide sequence ID" value="NZ_FOHV01000059.1"/>
</dbReference>
<dbReference type="Pfam" id="PF00267">
    <property type="entry name" value="Porin_1"/>
    <property type="match status" value="1"/>
</dbReference>
<keyword evidence="7" id="KW-1185">Reference proteome</keyword>
<keyword evidence="4" id="KW-0472">Membrane</keyword>